<keyword evidence="2" id="KW-1185">Reference proteome</keyword>
<feature type="non-terminal residue" evidence="1">
    <location>
        <position position="45"/>
    </location>
</feature>
<evidence type="ECO:0000313" key="1">
    <source>
        <dbReference type="EMBL" id="GCA64843.1"/>
    </source>
</evidence>
<dbReference type="Proteomes" id="UP000265618">
    <property type="component" value="Unassembled WGS sequence"/>
</dbReference>
<dbReference type="AlphaFoldDB" id="A0A391P498"/>
<evidence type="ECO:0000313" key="2">
    <source>
        <dbReference type="Proteomes" id="UP000265618"/>
    </source>
</evidence>
<reference evidence="1 2" key="1">
    <citation type="journal article" date="2018" name="PLoS ONE">
        <title>The draft genome of Kipferlia bialata reveals reductive genome evolution in fornicate parasites.</title>
        <authorList>
            <person name="Tanifuji G."/>
            <person name="Takabayashi S."/>
            <person name="Kume K."/>
            <person name="Takagi M."/>
            <person name="Nakayama T."/>
            <person name="Kamikawa R."/>
            <person name="Inagaki Y."/>
            <person name="Hashimoto T."/>
        </authorList>
    </citation>
    <scope>NUCLEOTIDE SEQUENCE [LARGE SCALE GENOMIC DNA]</scope>
    <source>
        <strain evidence="1">NY0173</strain>
    </source>
</reference>
<dbReference type="EMBL" id="BDIP01008803">
    <property type="protein sequence ID" value="GCA64843.1"/>
    <property type="molecule type" value="Genomic_DNA"/>
</dbReference>
<gene>
    <name evidence="1" type="ORF">KIPB_015551</name>
</gene>
<sequence>EGIYHEFIASVYEQNTPMDHESIQRFMKKDKPDLLCAIEPEDMPE</sequence>
<name>A0A391P498_9EUKA</name>
<organism evidence="1 2">
    <name type="scientific">Kipferlia bialata</name>
    <dbReference type="NCBI Taxonomy" id="797122"/>
    <lineage>
        <taxon>Eukaryota</taxon>
        <taxon>Metamonada</taxon>
        <taxon>Carpediemonas-like organisms</taxon>
        <taxon>Kipferlia</taxon>
    </lineage>
</organism>
<proteinExistence type="predicted"/>
<comment type="caution">
    <text evidence="1">The sequence shown here is derived from an EMBL/GenBank/DDBJ whole genome shotgun (WGS) entry which is preliminary data.</text>
</comment>
<protein>
    <submittedName>
        <fullName evidence="1">Uncharacterized protein</fullName>
    </submittedName>
</protein>
<feature type="non-terminal residue" evidence="1">
    <location>
        <position position="1"/>
    </location>
</feature>
<accession>A0A391P498</accession>